<feature type="transmembrane region" description="Helical" evidence="1">
    <location>
        <begin position="937"/>
        <end position="956"/>
    </location>
</feature>
<feature type="transmembrane region" description="Helical" evidence="1">
    <location>
        <begin position="680"/>
        <end position="701"/>
    </location>
</feature>
<evidence type="ECO:0000313" key="4">
    <source>
        <dbReference type="Proteomes" id="UP000598426"/>
    </source>
</evidence>
<evidence type="ECO:0000256" key="1">
    <source>
        <dbReference type="SAM" id="Phobius"/>
    </source>
</evidence>
<gene>
    <name evidence="3" type="ORF">IF188_09210</name>
</gene>
<dbReference type="Proteomes" id="UP000598426">
    <property type="component" value="Unassembled WGS sequence"/>
</dbReference>
<dbReference type="RefSeq" id="WP_191171492.1">
    <property type="nucleotide sequence ID" value="NZ_JACXZS010000005.1"/>
</dbReference>
<evidence type="ECO:0000256" key="2">
    <source>
        <dbReference type="SAM" id="SignalP"/>
    </source>
</evidence>
<reference evidence="3 4" key="1">
    <citation type="submission" date="2020-09" db="EMBL/GenBank/DDBJ databases">
        <title>Isolation and identification of active actinomycetes.</title>
        <authorList>
            <person name="Li X."/>
        </authorList>
    </citation>
    <scope>NUCLEOTIDE SEQUENCE [LARGE SCALE GENOMIC DNA]</scope>
    <source>
        <strain evidence="3 4">NEAU-LLC</strain>
    </source>
</reference>
<keyword evidence="1" id="KW-1133">Transmembrane helix</keyword>
<organism evidence="3 4">
    <name type="scientific">Microbacterium helvum</name>
    <dbReference type="NCBI Taxonomy" id="2773713"/>
    <lineage>
        <taxon>Bacteria</taxon>
        <taxon>Bacillati</taxon>
        <taxon>Actinomycetota</taxon>
        <taxon>Actinomycetes</taxon>
        <taxon>Micrococcales</taxon>
        <taxon>Microbacteriaceae</taxon>
        <taxon>Microbacterium</taxon>
    </lineage>
</organism>
<name>A0ABR8NQM5_9MICO</name>
<accession>A0ABR8NQM5</accession>
<feature type="transmembrane region" description="Helical" evidence="1">
    <location>
        <begin position="909"/>
        <end position="931"/>
    </location>
</feature>
<keyword evidence="4" id="KW-1185">Reference proteome</keyword>
<feature type="transmembrane region" description="Helical" evidence="1">
    <location>
        <begin position="753"/>
        <end position="782"/>
    </location>
</feature>
<proteinExistence type="predicted"/>
<keyword evidence="1" id="KW-0472">Membrane</keyword>
<sequence length="962" mass="99431">MSRARGALPGPLRRLLRQPLRAAAVGLLAASALATAGIQSAASAALRATMDDNWRGAYDILVTPTDAFQPVGELLPPNTLASTGSGMTFDDLEAVRDVAGVEIAAPIGEIVAPRMKFGQVRVAIPRGFVGADDAPQAYRLTITYTTDDGLGERVVETQQVPVVVDESTDEHPVQMAPCEPQSYTFDGHDVDPAKYPALAAMACMDPPGDGVTVYLDDATRMSNTDSARVPKEPVLNLPLPGSPQTMTRITLVDPVAEKQLLGEAGAFLDPLIAVDPSPTTDTAAMATWADSESSPYTDAFHAYLERIAAAMAQTPYTDEQLAELRALWAADGDDYDQYIEQLSDGVMFTPLLVATTEPAQLSVRIDVEGFGAVAANDTGFGDRNYVLPEALQSGGPGTVLGGTAADVSGLLNPFVDDGGAVAWPGAEVTAVDQLPVWNNLGIMSVGTITPAALTAGGVSPELGTTGYRLPLSDNVMPGQEFTARAKPEALGAEASYVGTKTAGTLQQQVIATPVGSFDPADIDIDESAADYVPLGAYAPVSSTVTGGEHAGTTMLPSLTGLGLVSPRTVAIGSLASAAQWRDASPISSIRVRVGGIDGYTREAQEKVIEVAREIEDLGFDAAIVAGSSPTDVDVQVEGYAFGTMDPAGTQTVGPLGAVTQRWSELGAAARVSLSVSTATITVLGISLAAGILLLGAVQLAGVPGRREQAAVMRETGFTRVRIARWFAAEEVPGLIAVTAIGAIALWLSGGTGTAALVALVAVGAVLVTSIASVAAGSAVTGLRMPRDARSRRLGARSVPGFGARQALVHPLASITHVLAILIVGLSAAGLVAALLAGREGAGESSLALLTIARQLWPQVLLGAAGVVSGILLARLTRRLDLARRSEQWATLRATGWTTRQLATAQRVEGLVVSLPAIALTGALAWFGAEWLELAPRLYAGIAVIAAVLTALISHTVRRKGTA</sequence>
<keyword evidence="2" id="KW-0732">Signal</keyword>
<feature type="transmembrane region" description="Helical" evidence="1">
    <location>
        <begin position="814"/>
        <end position="835"/>
    </location>
</feature>
<comment type="caution">
    <text evidence="3">The sequence shown here is derived from an EMBL/GenBank/DDBJ whole genome shotgun (WGS) entry which is preliminary data.</text>
</comment>
<feature type="transmembrane region" description="Helical" evidence="1">
    <location>
        <begin position="855"/>
        <end position="875"/>
    </location>
</feature>
<feature type="signal peptide" evidence="2">
    <location>
        <begin position="1"/>
        <end position="36"/>
    </location>
</feature>
<feature type="transmembrane region" description="Helical" evidence="1">
    <location>
        <begin position="722"/>
        <end position="747"/>
    </location>
</feature>
<dbReference type="EMBL" id="JACXZS010000005">
    <property type="protein sequence ID" value="MBD3941871.1"/>
    <property type="molecule type" value="Genomic_DNA"/>
</dbReference>
<feature type="chain" id="PRO_5046226158" description="FtsX-like permease family protein" evidence="2">
    <location>
        <begin position="37"/>
        <end position="962"/>
    </location>
</feature>
<evidence type="ECO:0000313" key="3">
    <source>
        <dbReference type="EMBL" id="MBD3941871.1"/>
    </source>
</evidence>
<evidence type="ECO:0008006" key="5">
    <source>
        <dbReference type="Google" id="ProtNLM"/>
    </source>
</evidence>
<protein>
    <recommendedName>
        <fullName evidence="5">FtsX-like permease family protein</fullName>
    </recommendedName>
</protein>
<keyword evidence="1" id="KW-0812">Transmembrane</keyword>